<protein>
    <submittedName>
        <fullName evidence="4">DUF2057 domain-containing protein</fullName>
    </submittedName>
</protein>
<comment type="similarity">
    <text evidence="1">Belongs to the UPF0319 family.</text>
</comment>
<evidence type="ECO:0000313" key="5">
    <source>
        <dbReference type="Proteomes" id="UP000279995"/>
    </source>
</evidence>
<dbReference type="AlphaFoldDB" id="A0AAD0U3F8"/>
<name>A0AAD0U3F8_9GAMM</name>
<feature type="signal peptide" evidence="3">
    <location>
        <begin position="1"/>
        <end position="21"/>
    </location>
</feature>
<dbReference type="Proteomes" id="UP000279995">
    <property type="component" value="Chromosome I"/>
</dbReference>
<evidence type="ECO:0000256" key="3">
    <source>
        <dbReference type="SAM" id="SignalP"/>
    </source>
</evidence>
<gene>
    <name evidence="4" type="ORF">D9T18_15745</name>
</gene>
<proteinExistence type="inferred from homology"/>
<dbReference type="Pfam" id="PF09829">
    <property type="entry name" value="DUF2057"/>
    <property type="match status" value="1"/>
</dbReference>
<evidence type="ECO:0000256" key="1">
    <source>
        <dbReference type="ARBA" id="ARBA00008490"/>
    </source>
</evidence>
<keyword evidence="2 3" id="KW-0732">Signal</keyword>
<evidence type="ECO:0000256" key="2">
    <source>
        <dbReference type="ARBA" id="ARBA00022729"/>
    </source>
</evidence>
<accession>A0AAD0U3F8</accession>
<organism evidence="4 5">
    <name type="scientific">Pseudoalteromonas agarivorans</name>
    <dbReference type="NCBI Taxonomy" id="176102"/>
    <lineage>
        <taxon>Bacteria</taxon>
        <taxon>Pseudomonadati</taxon>
        <taxon>Pseudomonadota</taxon>
        <taxon>Gammaproteobacteria</taxon>
        <taxon>Alteromonadales</taxon>
        <taxon>Pseudoalteromonadaceae</taxon>
        <taxon>Pseudoalteromonas</taxon>
    </lineage>
</organism>
<dbReference type="EMBL" id="CP033065">
    <property type="protein sequence ID" value="AYM88037.1"/>
    <property type="molecule type" value="Genomic_DNA"/>
</dbReference>
<reference evidence="4 5" key="1">
    <citation type="submission" date="2018-10" db="EMBL/GenBank/DDBJ databases">
        <title>Complete Genome Sequence and Transcriptomic Profiles of a Marine Bacterium, Pseudoalteromonas agarivorans Hao 2018.</title>
        <authorList>
            <person name="Hao L."/>
        </authorList>
    </citation>
    <scope>NUCLEOTIDE SEQUENCE [LARGE SCALE GENOMIC DNA]</scope>
    <source>
        <strain evidence="4 5">Hao 2018</strain>
    </source>
</reference>
<dbReference type="InterPro" id="IPR018635">
    <property type="entry name" value="UPF0319"/>
</dbReference>
<dbReference type="PANTHER" id="PTHR38108:SF1">
    <property type="entry name" value="UPF0319 PROTEIN YCCT"/>
    <property type="match status" value="1"/>
</dbReference>
<dbReference type="PANTHER" id="PTHR38108">
    <property type="entry name" value="UPF0319 PROTEIN YCCT"/>
    <property type="match status" value="1"/>
</dbReference>
<evidence type="ECO:0000313" key="4">
    <source>
        <dbReference type="EMBL" id="AYM88037.1"/>
    </source>
</evidence>
<feature type="chain" id="PRO_5042104106" evidence="3">
    <location>
        <begin position="22"/>
        <end position="203"/>
    </location>
</feature>
<dbReference type="RefSeq" id="WP_121638137.1">
    <property type="nucleotide sequence ID" value="NZ_CP033065.1"/>
</dbReference>
<sequence length="203" mass="22342">MRKPMLITVAAALLMSMSVSAGNIHFPEELVPLQVGERVIESSLFSRVDDIELAPGSYRLKLKYTDLYELGFDDHEVIESEPFWVDITIDDNKDYDMVFNRADNAVSAKIFAEAPQVSLKAKGASVAQPLSVISNTQLASQKPALQNTVPAGPTRPSQPIKPIAPINGKGMPSAPQMLEFWWQQATIAERKAFLEKVTNQGAE</sequence>